<gene>
    <name evidence="1" type="ORF">CQA53_09380</name>
</gene>
<organism evidence="1 2">
    <name type="scientific">Helicobacter didelphidarum</name>
    <dbReference type="NCBI Taxonomy" id="2040648"/>
    <lineage>
        <taxon>Bacteria</taxon>
        <taxon>Pseudomonadati</taxon>
        <taxon>Campylobacterota</taxon>
        <taxon>Epsilonproteobacteria</taxon>
        <taxon>Campylobacterales</taxon>
        <taxon>Helicobacteraceae</taxon>
        <taxon>Helicobacter</taxon>
    </lineage>
</organism>
<comment type="caution">
    <text evidence="1">The sequence shown here is derived from an EMBL/GenBank/DDBJ whole genome shotgun (WGS) entry which is preliminary data.</text>
</comment>
<keyword evidence="2" id="KW-1185">Reference proteome</keyword>
<name>A0A3D8IBT9_9HELI</name>
<dbReference type="InterPro" id="IPR007463">
    <property type="entry name" value="DUF507"/>
</dbReference>
<dbReference type="AlphaFoldDB" id="A0A3D8IBT9"/>
<dbReference type="Proteomes" id="UP000256379">
    <property type="component" value="Unassembled WGS sequence"/>
</dbReference>
<dbReference type="OrthoDB" id="13157at2"/>
<dbReference type="Pfam" id="PF04368">
    <property type="entry name" value="DUF507"/>
    <property type="match status" value="1"/>
</dbReference>
<reference evidence="1 2" key="1">
    <citation type="submission" date="2018-04" db="EMBL/GenBank/DDBJ databases">
        <title>Novel Campyloabacter and Helicobacter Species and Strains.</title>
        <authorList>
            <person name="Mannion A.J."/>
            <person name="Shen Z."/>
            <person name="Fox J.G."/>
        </authorList>
    </citation>
    <scope>NUCLEOTIDE SEQUENCE [LARGE SCALE GENOMIC DNA]</scope>
    <source>
        <strain evidence="1 2">MIT 17-337</strain>
    </source>
</reference>
<evidence type="ECO:0000313" key="1">
    <source>
        <dbReference type="EMBL" id="RDU62406.1"/>
    </source>
</evidence>
<sequence>MKLKPQHAQFLANRIVLDLSSSNLVRITSPLPNLNKLVTEIIKKDIQEEASIEHKTRELLEQYQDEIDDSDMNEKQLFAMVKKQVAKERGFPISHNERYSELSHILLDELFEEMYIEFNVAENVVKNSILDTIEQYLKFHEEAYSNTTEKMKNYKRKLIPGSDEYELIFMRLYEEELSKRG</sequence>
<dbReference type="EMBL" id="NXLQ01000032">
    <property type="protein sequence ID" value="RDU62406.1"/>
    <property type="molecule type" value="Genomic_DNA"/>
</dbReference>
<evidence type="ECO:0000313" key="2">
    <source>
        <dbReference type="Proteomes" id="UP000256379"/>
    </source>
</evidence>
<proteinExistence type="predicted"/>
<accession>A0A3D8IBT9</accession>
<protein>
    <submittedName>
        <fullName evidence="1">DUF507 domain-containing protein</fullName>
    </submittedName>
</protein>
<dbReference type="RefSeq" id="WP_115543742.1">
    <property type="nucleotide sequence ID" value="NZ_NXLQ01000032.1"/>
</dbReference>